<comment type="subcellular location">
    <subcellularLocation>
        <location evidence="1">Nucleus</location>
    </subcellularLocation>
</comment>
<accession>A0A7M7GM38</accession>
<feature type="compositionally biased region" description="Basic residues" evidence="10">
    <location>
        <begin position="139"/>
        <end position="150"/>
    </location>
</feature>
<feature type="compositionally biased region" description="Polar residues" evidence="10">
    <location>
        <begin position="250"/>
        <end position="265"/>
    </location>
</feature>
<dbReference type="FunCoup" id="A0A7M7GM38">
    <property type="interactions" value="11"/>
</dbReference>
<dbReference type="KEGG" id="spu:763081"/>
<dbReference type="PROSITE" id="PS50157">
    <property type="entry name" value="ZINC_FINGER_C2H2_2"/>
    <property type="match status" value="4"/>
</dbReference>
<evidence type="ECO:0000256" key="1">
    <source>
        <dbReference type="ARBA" id="ARBA00004123"/>
    </source>
</evidence>
<protein>
    <recommendedName>
        <fullName evidence="11">C2H2-type domain-containing protein</fullName>
    </recommendedName>
</protein>
<feature type="domain" description="C2H2-type" evidence="11">
    <location>
        <begin position="349"/>
        <end position="376"/>
    </location>
</feature>
<proteinExistence type="predicted"/>
<keyword evidence="3" id="KW-0677">Repeat</keyword>
<feature type="domain" description="C2H2-type" evidence="11">
    <location>
        <begin position="223"/>
        <end position="250"/>
    </location>
</feature>
<evidence type="ECO:0000256" key="5">
    <source>
        <dbReference type="ARBA" id="ARBA00022833"/>
    </source>
</evidence>
<evidence type="ECO:0000256" key="2">
    <source>
        <dbReference type="ARBA" id="ARBA00022723"/>
    </source>
</evidence>
<dbReference type="EnsemblMetazoa" id="XM_003728770">
    <property type="protein sequence ID" value="XP_003728818"/>
    <property type="gene ID" value="LOC763081"/>
</dbReference>
<dbReference type="GO" id="GO:0017053">
    <property type="term" value="C:transcription repressor complex"/>
    <property type="evidence" value="ECO:0000318"/>
    <property type="project" value="GO_Central"/>
</dbReference>
<dbReference type="FunFam" id="3.30.160.60:FF:001329">
    <property type="entry name" value="INSM transcriptional repressor 1"/>
    <property type="match status" value="1"/>
</dbReference>
<dbReference type="PANTHER" id="PTHR15065:SF4">
    <property type="entry name" value="LD18634P"/>
    <property type="match status" value="1"/>
</dbReference>
<evidence type="ECO:0000256" key="10">
    <source>
        <dbReference type="SAM" id="MobiDB-lite"/>
    </source>
</evidence>
<feature type="compositionally biased region" description="Polar residues" evidence="10">
    <location>
        <begin position="298"/>
        <end position="309"/>
    </location>
</feature>
<evidence type="ECO:0000256" key="7">
    <source>
        <dbReference type="ARBA" id="ARBA00023163"/>
    </source>
</evidence>
<dbReference type="GO" id="GO:0005634">
    <property type="term" value="C:nucleus"/>
    <property type="evidence" value="ECO:0000318"/>
    <property type="project" value="GO_Central"/>
</dbReference>
<dbReference type="Proteomes" id="UP000007110">
    <property type="component" value="Unassembled WGS sequence"/>
</dbReference>
<dbReference type="PROSITE" id="PS00028">
    <property type="entry name" value="ZINC_FINGER_C2H2_1"/>
    <property type="match status" value="4"/>
</dbReference>
<dbReference type="GO" id="GO:0000978">
    <property type="term" value="F:RNA polymerase II cis-regulatory region sequence-specific DNA binding"/>
    <property type="evidence" value="ECO:0000318"/>
    <property type="project" value="GO_Central"/>
</dbReference>
<feature type="region of interest" description="Disordered" evidence="10">
    <location>
        <begin position="123"/>
        <end position="151"/>
    </location>
</feature>
<dbReference type="GO" id="GO:0010564">
    <property type="term" value="P:regulation of cell cycle process"/>
    <property type="evidence" value="ECO:0000318"/>
    <property type="project" value="GO_Central"/>
</dbReference>
<dbReference type="InterPro" id="IPR013087">
    <property type="entry name" value="Znf_C2H2_type"/>
</dbReference>
<reference evidence="12" key="2">
    <citation type="submission" date="2021-01" db="UniProtKB">
        <authorList>
            <consortium name="EnsemblMetazoa"/>
        </authorList>
    </citation>
    <scope>IDENTIFICATION</scope>
</reference>
<keyword evidence="6" id="KW-0805">Transcription regulation</keyword>
<dbReference type="GO" id="GO:0030182">
    <property type="term" value="P:neuron differentiation"/>
    <property type="evidence" value="ECO:0000318"/>
    <property type="project" value="GO_Central"/>
</dbReference>
<evidence type="ECO:0000313" key="13">
    <source>
        <dbReference type="Proteomes" id="UP000007110"/>
    </source>
</evidence>
<dbReference type="SUPFAM" id="SSF57667">
    <property type="entry name" value="beta-beta-alpha zinc fingers"/>
    <property type="match status" value="2"/>
</dbReference>
<feature type="domain" description="C2H2-type" evidence="11">
    <location>
        <begin position="377"/>
        <end position="404"/>
    </location>
</feature>
<dbReference type="InParanoid" id="A0A7M7GM38"/>
<dbReference type="SMART" id="SM00355">
    <property type="entry name" value="ZnF_C2H2"/>
    <property type="match status" value="5"/>
</dbReference>
<dbReference type="GO" id="GO:0000122">
    <property type="term" value="P:negative regulation of transcription by RNA polymerase II"/>
    <property type="evidence" value="ECO:0000318"/>
    <property type="project" value="GO_Central"/>
</dbReference>
<evidence type="ECO:0000256" key="9">
    <source>
        <dbReference type="PROSITE-ProRule" id="PRU00042"/>
    </source>
</evidence>
<dbReference type="OMA" id="REHEKHK"/>
<dbReference type="RefSeq" id="XP_003728818.2">
    <property type="nucleotide sequence ID" value="XM_003728770.3"/>
</dbReference>
<name>A0A7M7GM38_STRPU</name>
<reference evidence="13" key="1">
    <citation type="submission" date="2015-02" db="EMBL/GenBank/DDBJ databases">
        <title>Genome sequencing for Strongylocentrotus purpuratus.</title>
        <authorList>
            <person name="Murali S."/>
            <person name="Liu Y."/>
            <person name="Vee V."/>
            <person name="English A."/>
            <person name="Wang M."/>
            <person name="Skinner E."/>
            <person name="Han Y."/>
            <person name="Muzny D.M."/>
            <person name="Worley K.C."/>
            <person name="Gibbs R.A."/>
        </authorList>
    </citation>
    <scope>NUCLEOTIDE SEQUENCE</scope>
</reference>
<feature type="region of interest" description="Disordered" evidence="10">
    <location>
        <begin position="244"/>
        <end position="345"/>
    </location>
</feature>
<evidence type="ECO:0000256" key="6">
    <source>
        <dbReference type="ARBA" id="ARBA00023015"/>
    </source>
</evidence>
<dbReference type="Gene3D" id="3.30.160.60">
    <property type="entry name" value="Classic Zinc Finger"/>
    <property type="match status" value="2"/>
</dbReference>
<dbReference type="PANTHER" id="PTHR15065">
    <property type="entry name" value="INSULINOMA-ASSOCIATED 1"/>
    <property type="match status" value="1"/>
</dbReference>
<dbReference type="FunFam" id="3.30.160.60:FF:000065">
    <property type="entry name" value="B-cell CLL/lymphoma 6, member B"/>
    <property type="match status" value="1"/>
</dbReference>
<evidence type="ECO:0000256" key="4">
    <source>
        <dbReference type="ARBA" id="ARBA00022771"/>
    </source>
</evidence>
<organism evidence="12 13">
    <name type="scientific">Strongylocentrotus purpuratus</name>
    <name type="common">Purple sea urchin</name>
    <dbReference type="NCBI Taxonomy" id="7668"/>
    <lineage>
        <taxon>Eukaryota</taxon>
        <taxon>Metazoa</taxon>
        <taxon>Echinodermata</taxon>
        <taxon>Eleutherozoa</taxon>
        <taxon>Echinozoa</taxon>
        <taxon>Echinoidea</taxon>
        <taxon>Euechinoidea</taxon>
        <taxon>Echinacea</taxon>
        <taxon>Camarodonta</taxon>
        <taxon>Echinidea</taxon>
        <taxon>Strongylocentrotidae</taxon>
        <taxon>Strongylocentrotus</taxon>
    </lineage>
</organism>
<dbReference type="CTD" id="84684"/>
<sequence>MPRNFLVKRTKRTGSVTYRQRTSDEEYDDLGFVDGDLTDAYIRPFNSPDSGYSQSPVAPISHKDPSLAFQFDRDATVRSPNVLQASGPALTSSHIPLTPYFTTGYKASMPSPVTPNIKLTLSAPPVLGTKRPNSDSDHKPHRAKKPKAARKLTFEEDNRSPVHGTIIREEVDITSKTNSLGKTSDQNGTKLGGDFLCKLCKESYSDPLSLASHKCSCIVHVEYRCPECDKVFNCPANLASHRRWHKPKPVNNTSNSQRSTPTNSPRILPAGGAKEALKHYPTTVLNIPDTTRKGDSGSEGSMSRGSTPSPLHHLFPTSMDTPRSTPSPSSTYNNNNNDTKTSHGGDMLYHCDQCGRKFRRPANLRRHMQQHGEEETFPCQYCGRVFNSLTSRAKHVLTHAVSNNNNSNTATKPSNRDCEDNYDQRVALDRLEKMQQHGLPGEMYACKYCASIFPTSPGLTRHINKMHPSENRQVILLQMPALRT</sequence>
<feature type="compositionally biased region" description="Low complexity" evidence="10">
    <location>
        <begin position="316"/>
        <end position="339"/>
    </location>
</feature>
<keyword evidence="2" id="KW-0479">Metal-binding</keyword>
<dbReference type="InterPro" id="IPR042972">
    <property type="entry name" value="INSM1/2"/>
</dbReference>
<evidence type="ECO:0000256" key="3">
    <source>
        <dbReference type="ARBA" id="ARBA00022737"/>
    </source>
</evidence>
<evidence type="ECO:0000256" key="8">
    <source>
        <dbReference type="ARBA" id="ARBA00023242"/>
    </source>
</evidence>
<dbReference type="AlphaFoldDB" id="A0A7M7GM38"/>
<evidence type="ECO:0000313" key="12">
    <source>
        <dbReference type="EnsemblMetazoa" id="XP_003728818"/>
    </source>
</evidence>
<feature type="domain" description="C2H2-type" evidence="11">
    <location>
        <begin position="444"/>
        <end position="472"/>
    </location>
</feature>
<dbReference type="InterPro" id="IPR036236">
    <property type="entry name" value="Znf_C2H2_sf"/>
</dbReference>
<dbReference type="GeneID" id="763081"/>
<keyword evidence="7" id="KW-0804">Transcription</keyword>
<evidence type="ECO:0000259" key="11">
    <source>
        <dbReference type="PROSITE" id="PS50157"/>
    </source>
</evidence>
<keyword evidence="4 9" id="KW-0863">Zinc-finger</keyword>
<dbReference type="GO" id="GO:0008270">
    <property type="term" value="F:zinc ion binding"/>
    <property type="evidence" value="ECO:0007669"/>
    <property type="project" value="UniProtKB-KW"/>
</dbReference>
<dbReference type="OrthoDB" id="8953942at2759"/>
<keyword evidence="8" id="KW-0539">Nucleus</keyword>
<keyword evidence="5" id="KW-0862">Zinc</keyword>
<dbReference type="GO" id="GO:0001227">
    <property type="term" value="F:DNA-binding transcription repressor activity, RNA polymerase II-specific"/>
    <property type="evidence" value="ECO:0000318"/>
    <property type="project" value="GO_Central"/>
</dbReference>
<dbReference type="Pfam" id="PF00096">
    <property type="entry name" value="zf-C2H2"/>
    <property type="match status" value="3"/>
</dbReference>
<keyword evidence="13" id="KW-1185">Reference proteome</keyword>